<sequence>MTGKSVKDVDRYQAVLNSLLALEENKYCADCESKGGSSSPGSCFPLPLPVCDLACRWPCARILPIYPIYTTPGNKCGIAYIFPRPITLCCGARDWATSSQGRRKACSYIVSEHLQK</sequence>
<protein>
    <submittedName>
        <fullName evidence="1">Uncharacterized protein</fullName>
    </submittedName>
</protein>
<organism evidence="1 2">
    <name type="scientific">Characodon lateralis</name>
    <dbReference type="NCBI Taxonomy" id="208331"/>
    <lineage>
        <taxon>Eukaryota</taxon>
        <taxon>Metazoa</taxon>
        <taxon>Chordata</taxon>
        <taxon>Craniata</taxon>
        <taxon>Vertebrata</taxon>
        <taxon>Euteleostomi</taxon>
        <taxon>Actinopterygii</taxon>
        <taxon>Neopterygii</taxon>
        <taxon>Teleostei</taxon>
        <taxon>Neoteleostei</taxon>
        <taxon>Acanthomorphata</taxon>
        <taxon>Ovalentaria</taxon>
        <taxon>Atherinomorphae</taxon>
        <taxon>Cyprinodontiformes</taxon>
        <taxon>Goodeidae</taxon>
        <taxon>Characodon</taxon>
    </lineage>
</organism>
<dbReference type="EMBL" id="JAHUTJ010052324">
    <property type="protein sequence ID" value="MED6285138.1"/>
    <property type="molecule type" value="Genomic_DNA"/>
</dbReference>
<reference evidence="1 2" key="1">
    <citation type="submission" date="2021-06" db="EMBL/GenBank/DDBJ databases">
        <authorList>
            <person name="Palmer J.M."/>
        </authorList>
    </citation>
    <scope>NUCLEOTIDE SEQUENCE [LARGE SCALE GENOMIC DNA]</scope>
    <source>
        <strain evidence="1 2">CL_MEX2019</strain>
        <tissue evidence="1">Muscle</tissue>
    </source>
</reference>
<dbReference type="Proteomes" id="UP001352852">
    <property type="component" value="Unassembled WGS sequence"/>
</dbReference>
<comment type="caution">
    <text evidence="1">The sequence shown here is derived from an EMBL/GenBank/DDBJ whole genome shotgun (WGS) entry which is preliminary data.</text>
</comment>
<evidence type="ECO:0000313" key="1">
    <source>
        <dbReference type="EMBL" id="MED6285138.1"/>
    </source>
</evidence>
<name>A0ABU7ED06_9TELE</name>
<accession>A0ABU7ED06</accession>
<keyword evidence="2" id="KW-1185">Reference proteome</keyword>
<evidence type="ECO:0000313" key="2">
    <source>
        <dbReference type="Proteomes" id="UP001352852"/>
    </source>
</evidence>
<proteinExistence type="predicted"/>
<gene>
    <name evidence="1" type="ORF">CHARACLAT_026241</name>
</gene>